<feature type="region of interest" description="Disordered" evidence="1">
    <location>
        <begin position="197"/>
        <end position="277"/>
    </location>
</feature>
<name>A0A8T1ASV9_9STRA</name>
<reference evidence="3" key="1">
    <citation type="submission" date="2018-10" db="EMBL/GenBank/DDBJ databases">
        <title>Effector identification in a new, highly contiguous assembly of the strawberry crown rot pathogen Phytophthora cactorum.</title>
        <authorList>
            <person name="Armitage A.D."/>
            <person name="Nellist C.F."/>
            <person name="Bates H."/>
            <person name="Vickerstaff R.J."/>
            <person name="Harrison R.J."/>
        </authorList>
    </citation>
    <scope>NUCLEOTIDE SEQUENCE</scope>
    <source>
        <strain evidence="3">4040</strain>
    </source>
</reference>
<evidence type="ECO:0000256" key="1">
    <source>
        <dbReference type="SAM" id="MobiDB-lite"/>
    </source>
</evidence>
<comment type="caution">
    <text evidence="3">The sequence shown here is derived from an EMBL/GenBank/DDBJ whole genome shotgun (WGS) entry which is preliminary data.</text>
</comment>
<dbReference type="VEuPathDB" id="FungiDB:PC110_g12396"/>
<dbReference type="PANTHER" id="PTHR34409:SF1">
    <property type="entry name" value="MYB-LIKE DOMAIN-CONTAINING PROTEIN"/>
    <property type="match status" value="1"/>
</dbReference>
<evidence type="ECO:0000313" key="3">
    <source>
        <dbReference type="EMBL" id="KAG2886054.1"/>
    </source>
</evidence>
<feature type="domain" description="DUF6818" evidence="2">
    <location>
        <begin position="35"/>
        <end position="82"/>
    </location>
</feature>
<feature type="compositionally biased region" description="Basic and acidic residues" evidence="1">
    <location>
        <begin position="231"/>
        <end position="270"/>
    </location>
</feature>
<sequence>MGKPTGSTNHSLPEMYQMLDIVKRILPQGKDYWDTFKALNGTRKPTGNPNIPGHVRLAKDVKKLINDASSVFLASDAEDENEVDVNDFRVSRGRRSDRGGPSSGESAELYAGSDQVDESDAADDDFNQLDSLVYTYIDSTESAGAREKLRYPDLAESSGRLCGVNLAAMRDGSKMRTYDEFEEASYTKQKRIKVMLKKGCRRPETETSPRHPKLRRQEDRARGGGAAEAKGAAERDARDERRREERREEREAAEERRRIDREESRAHMREMMMMLSA</sequence>
<dbReference type="PANTHER" id="PTHR34409">
    <property type="entry name" value="SET DOMAIN-CONTAINING PROTEIN"/>
    <property type="match status" value="1"/>
</dbReference>
<protein>
    <recommendedName>
        <fullName evidence="2">DUF6818 domain-containing protein</fullName>
    </recommendedName>
</protein>
<feature type="compositionally biased region" description="Basic and acidic residues" evidence="1">
    <location>
        <begin position="201"/>
        <end position="222"/>
    </location>
</feature>
<dbReference type="Pfam" id="PF20681">
    <property type="entry name" value="DUF6818"/>
    <property type="match status" value="1"/>
</dbReference>
<evidence type="ECO:0000259" key="2">
    <source>
        <dbReference type="Pfam" id="PF20681"/>
    </source>
</evidence>
<proteinExistence type="predicted"/>
<dbReference type="EMBL" id="RCMK01001975">
    <property type="protein sequence ID" value="KAG2886054.1"/>
    <property type="molecule type" value="Genomic_DNA"/>
</dbReference>
<evidence type="ECO:0000313" key="4">
    <source>
        <dbReference type="Proteomes" id="UP000736787"/>
    </source>
</evidence>
<gene>
    <name evidence="3" type="ORF">PC117_g25440</name>
</gene>
<dbReference type="Proteomes" id="UP000736787">
    <property type="component" value="Unassembled WGS sequence"/>
</dbReference>
<dbReference type="AlphaFoldDB" id="A0A8T1ASV9"/>
<organism evidence="3 4">
    <name type="scientific">Phytophthora cactorum</name>
    <dbReference type="NCBI Taxonomy" id="29920"/>
    <lineage>
        <taxon>Eukaryota</taxon>
        <taxon>Sar</taxon>
        <taxon>Stramenopiles</taxon>
        <taxon>Oomycota</taxon>
        <taxon>Peronosporomycetes</taxon>
        <taxon>Peronosporales</taxon>
        <taxon>Peronosporaceae</taxon>
        <taxon>Phytophthora</taxon>
    </lineage>
</organism>
<feature type="region of interest" description="Disordered" evidence="1">
    <location>
        <begin position="91"/>
        <end position="122"/>
    </location>
</feature>
<accession>A0A8T1ASV9</accession>
<dbReference type="InterPro" id="IPR049203">
    <property type="entry name" value="DUF6818"/>
</dbReference>